<organism evidence="2 3">
    <name type="scientific">Ornithinimicrobium tianjinense</name>
    <dbReference type="NCBI Taxonomy" id="1195761"/>
    <lineage>
        <taxon>Bacteria</taxon>
        <taxon>Bacillati</taxon>
        <taxon>Actinomycetota</taxon>
        <taxon>Actinomycetes</taxon>
        <taxon>Micrococcales</taxon>
        <taxon>Ornithinimicrobiaceae</taxon>
        <taxon>Ornithinimicrobium</taxon>
    </lineage>
</organism>
<evidence type="ECO:0000259" key="1">
    <source>
        <dbReference type="Pfam" id="PF03358"/>
    </source>
</evidence>
<dbReference type="InterPro" id="IPR005025">
    <property type="entry name" value="FMN_Rdtase-like_dom"/>
</dbReference>
<dbReference type="InterPro" id="IPR029039">
    <property type="entry name" value="Flavoprotein-like_sf"/>
</dbReference>
<dbReference type="GO" id="GO:0005829">
    <property type="term" value="C:cytosol"/>
    <property type="evidence" value="ECO:0007669"/>
    <property type="project" value="TreeGrafter"/>
</dbReference>
<reference evidence="2" key="2">
    <citation type="submission" date="2020-09" db="EMBL/GenBank/DDBJ databases">
        <authorList>
            <person name="Sun Q."/>
            <person name="Zhou Y."/>
        </authorList>
    </citation>
    <scope>NUCLEOTIDE SEQUENCE</scope>
    <source>
        <strain evidence="2">CGMCC 1.12160</strain>
    </source>
</reference>
<dbReference type="Gene3D" id="3.40.50.360">
    <property type="match status" value="1"/>
</dbReference>
<dbReference type="PANTHER" id="PTHR30543">
    <property type="entry name" value="CHROMATE REDUCTASE"/>
    <property type="match status" value="1"/>
</dbReference>
<name>A0A917F1U7_9MICO</name>
<dbReference type="InterPro" id="IPR050712">
    <property type="entry name" value="NAD(P)H-dep_reductase"/>
</dbReference>
<dbReference type="EMBL" id="BMEM01000001">
    <property type="protein sequence ID" value="GGF36556.1"/>
    <property type="molecule type" value="Genomic_DNA"/>
</dbReference>
<evidence type="ECO:0000313" key="2">
    <source>
        <dbReference type="EMBL" id="GGF36556.1"/>
    </source>
</evidence>
<dbReference type="GO" id="GO:0010181">
    <property type="term" value="F:FMN binding"/>
    <property type="evidence" value="ECO:0007669"/>
    <property type="project" value="TreeGrafter"/>
</dbReference>
<reference evidence="2" key="1">
    <citation type="journal article" date="2014" name="Int. J. Syst. Evol. Microbiol.">
        <title>Complete genome sequence of Corynebacterium casei LMG S-19264T (=DSM 44701T), isolated from a smear-ripened cheese.</title>
        <authorList>
            <consortium name="US DOE Joint Genome Institute (JGI-PGF)"/>
            <person name="Walter F."/>
            <person name="Albersmeier A."/>
            <person name="Kalinowski J."/>
            <person name="Ruckert C."/>
        </authorList>
    </citation>
    <scope>NUCLEOTIDE SEQUENCE</scope>
    <source>
        <strain evidence="2">CGMCC 1.12160</strain>
    </source>
</reference>
<dbReference type="SUPFAM" id="SSF52218">
    <property type="entry name" value="Flavoproteins"/>
    <property type="match status" value="1"/>
</dbReference>
<dbReference type="RefSeq" id="WP_188427609.1">
    <property type="nucleotide sequence ID" value="NZ_BAABKH010000007.1"/>
</dbReference>
<dbReference type="AlphaFoldDB" id="A0A917F1U7"/>
<dbReference type="PANTHER" id="PTHR30543:SF21">
    <property type="entry name" value="NAD(P)H-DEPENDENT FMN REDUCTASE LOT6"/>
    <property type="match status" value="1"/>
</dbReference>
<comment type="caution">
    <text evidence="2">The sequence shown here is derived from an EMBL/GenBank/DDBJ whole genome shotgun (WGS) entry which is preliminary data.</text>
</comment>
<protein>
    <recommendedName>
        <fullName evidence="1">NADPH-dependent FMN reductase-like domain-containing protein</fullName>
    </recommendedName>
</protein>
<sequence length="176" mass="18701">MKIGVIVSSTRPQRIGPKVAEWVVSNAPEGVEAELVDLAEVDLPFLADPEPPAKGAYSEPTTIAWAETVSSYDALIMTVPEYNASFPATLKNAIDTLYAEWRDKPIGTVSYGWGGGARSAGQLVAVLEHLKAAPVEGPKLTFTEHLTPEGQILEAADEAELEALYAELGAKVPATV</sequence>
<accession>A0A917F1U7</accession>
<gene>
    <name evidence="2" type="ORF">GCM10011366_00220</name>
</gene>
<keyword evidence="3" id="KW-1185">Reference proteome</keyword>
<dbReference type="GO" id="GO:0016491">
    <property type="term" value="F:oxidoreductase activity"/>
    <property type="evidence" value="ECO:0007669"/>
    <property type="project" value="InterPro"/>
</dbReference>
<dbReference type="Pfam" id="PF03358">
    <property type="entry name" value="FMN_red"/>
    <property type="match status" value="1"/>
</dbReference>
<dbReference type="Proteomes" id="UP000605670">
    <property type="component" value="Unassembled WGS sequence"/>
</dbReference>
<evidence type="ECO:0000313" key="3">
    <source>
        <dbReference type="Proteomes" id="UP000605670"/>
    </source>
</evidence>
<proteinExistence type="predicted"/>
<feature type="domain" description="NADPH-dependent FMN reductase-like" evidence="1">
    <location>
        <begin position="1"/>
        <end position="142"/>
    </location>
</feature>